<dbReference type="InterPro" id="IPR010497">
    <property type="entry name" value="Epoxide_hydro_N"/>
</dbReference>
<proteinExistence type="inferred from homology"/>
<dbReference type="PANTHER" id="PTHR21661:SF39">
    <property type="entry name" value="HYDROLASE, PUTATIVE (AFU_ORTHOLOGUE AFUA_3G08960)-RELATED"/>
    <property type="match status" value="1"/>
</dbReference>
<evidence type="ECO:0000256" key="3">
    <source>
        <dbReference type="PIRSR" id="PIRSR001112-1"/>
    </source>
</evidence>
<feature type="active site" description="Proton donor" evidence="3">
    <location>
        <position position="318"/>
    </location>
</feature>
<dbReference type="EMBL" id="MU004241">
    <property type="protein sequence ID" value="KAF2665188.1"/>
    <property type="molecule type" value="Genomic_DNA"/>
</dbReference>
<keyword evidence="6" id="KW-1185">Reference proteome</keyword>
<dbReference type="Proteomes" id="UP000799302">
    <property type="component" value="Unassembled WGS sequence"/>
</dbReference>
<keyword evidence="2 5" id="KW-0378">Hydrolase</keyword>
<evidence type="ECO:0000259" key="4">
    <source>
        <dbReference type="Pfam" id="PF06441"/>
    </source>
</evidence>
<dbReference type="InterPro" id="IPR016292">
    <property type="entry name" value="Epoxide_hydrolase"/>
</dbReference>
<feature type="active site" description="Proton acceptor" evidence="3">
    <location>
        <position position="366"/>
    </location>
</feature>
<dbReference type="InterPro" id="IPR029058">
    <property type="entry name" value="AB_hydrolase_fold"/>
</dbReference>
<dbReference type="OrthoDB" id="7130006at2759"/>
<dbReference type="InterPro" id="IPR000639">
    <property type="entry name" value="Epox_hydrolase-like"/>
</dbReference>
<gene>
    <name evidence="5" type="ORF">BT63DRAFT_429121</name>
</gene>
<dbReference type="PIRSF" id="PIRSF001112">
    <property type="entry name" value="Epoxide_hydrolase"/>
    <property type="match status" value="1"/>
</dbReference>
<dbReference type="PRINTS" id="PR00412">
    <property type="entry name" value="EPOXHYDRLASE"/>
</dbReference>
<evidence type="ECO:0000256" key="1">
    <source>
        <dbReference type="ARBA" id="ARBA00010088"/>
    </source>
</evidence>
<evidence type="ECO:0000313" key="6">
    <source>
        <dbReference type="Proteomes" id="UP000799302"/>
    </source>
</evidence>
<evidence type="ECO:0000313" key="5">
    <source>
        <dbReference type="EMBL" id="KAF2665188.1"/>
    </source>
</evidence>
<dbReference type="GO" id="GO:0097176">
    <property type="term" value="P:epoxide metabolic process"/>
    <property type="evidence" value="ECO:0007669"/>
    <property type="project" value="TreeGrafter"/>
</dbReference>
<comment type="similarity">
    <text evidence="1">Belongs to the peptidase S33 family.</text>
</comment>
<dbReference type="PANTHER" id="PTHR21661">
    <property type="entry name" value="EPOXIDE HYDROLASE 1-RELATED"/>
    <property type="match status" value="1"/>
</dbReference>
<feature type="active site" description="Nucleophile" evidence="3">
    <location>
        <position position="197"/>
    </location>
</feature>
<dbReference type="AlphaFoldDB" id="A0A6A6U233"/>
<name>A0A6A6U233_9PEZI</name>
<evidence type="ECO:0000256" key="2">
    <source>
        <dbReference type="ARBA" id="ARBA00022801"/>
    </source>
</evidence>
<feature type="domain" description="Epoxide hydrolase N-terminal" evidence="4">
    <location>
        <begin position="14"/>
        <end position="127"/>
    </location>
</feature>
<accession>A0A6A6U233</accession>
<reference evidence="5" key="1">
    <citation type="journal article" date="2020" name="Stud. Mycol.">
        <title>101 Dothideomycetes genomes: a test case for predicting lifestyles and emergence of pathogens.</title>
        <authorList>
            <person name="Haridas S."/>
            <person name="Albert R."/>
            <person name="Binder M."/>
            <person name="Bloem J."/>
            <person name="Labutti K."/>
            <person name="Salamov A."/>
            <person name="Andreopoulos B."/>
            <person name="Baker S."/>
            <person name="Barry K."/>
            <person name="Bills G."/>
            <person name="Bluhm B."/>
            <person name="Cannon C."/>
            <person name="Castanera R."/>
            <person name="Culley D."/>
            <person name="Daum C."/>
            <person name="Ezra D."/>
            <person name="Gonzalez J."/>
            <person name="Henrissat B."/>
            <person name="Kuo A."/>
            <person name="Liang C."/>
            <person name="Lipzen A."/>
            <person name="Lutzoni F."/>
            <person name="Magnuson J."/>
            <person name="Mondo S."/>
            <person name="Nolan M."/>
            <person name="Ohm R."/>
            <person name="Pangilinan J."/>
            <person name="Park H.-J."/>
            <person name="Ramirez L."/>
            <person name="Alfaro M."/>
            <person name="Sun H."/>
            <person name="Tritt A."/>
            <person name="Yoshinaga Y."/>
            <person name="Zwiers L.-H."/>
            <person name="Turgeon B."/>
            <person name="Goodwin S."/>
            <person name="Spatafora J."/>
            <person name="Crous P."/>
            <person name="Grigoriev I."/>
        </authorList>
    </citation>
    <scope>NUCLEOTIDE SEQUENCE</scope>
    <source>
        <strain evidence="5">CBS 115976</strain>
    </source>
</reference>
<protein>
    <submittedName>
        <fullName evidence="5">Epoxide hydrolase 1</fullName>
    </submittedName>
</protein>
<dbReference type="GO" id="GO:0004301">
    <property type="term" value="F:epoxide hydrolase activity"/>
    <property type="evidence" value="ECO:0007669"/>
    <property type="project" value="TreeGrafter"/>
</dbReference>
<dbReference type="SUPFAM" id="SSF53474">
    <property type="entry name" value="alpha/beta-Hydrolases"/>
    <property type="match status" value="1"/>
</dbReference>
<sequence>MSFATLPKAASDAIKPYKIAISPTKVATMELLVKSSPVGPETFENKQMERNFGLTRDKFSELKRKWVEEFKWEEQEKYLNAYPQFMAKIKDDDGREHDVHFMALFSQKADAVPISFLHGWPGSFLEFVGLFEEFKNKYDNDPSKLPYHLIAPSLPGFTLSSGPPVDRDWTEKDSARIINRLMHEIGFGSGYISQGGDIGSFVSQALAESYPECKAIHLNFLPGAPKKEVSLENISDAEKEGMQRIKDWQNTGAAYAREHGTRPSTIGLVLSSSPLALLAWIGEKFLEWTDTDPDDMETLRSVSLYWLTDSFPRCIYTYRDATAHEHKFNQPLGFSWFPKELMPVPRVWIEAKANLVWFRAHEHGGHFAALEHPKELAQDIEEFVAQVWSTGRSNL</sequence>
<dbReference type="Gene3D" id="3.40.50.1820">
    <property type="entry name" value="alpha/beta hydrolase"/>
    <property type="match status" value="1"/>
</dbReference>
<organism evidence="5 6">
    <name type="scientific">Microthyrium microscopicum</name>
    <dbReference type="NCBI Taxonomy" id="703497"/>
    <lineage>
        <taxon>Eukaryota</taxon>
        <taxon>Fungi</taxon>
        <taxon>Dikarya</taxon>
        <taxon>Ascomycota</taxon>
        <taxon>Pezizomycotina</taxon>
        <taxon>Dothideomycetes</taxon>
        <taxon>Dothideomycetes incertae sedis</taxon>
        <taxon>Microthyriales</taxon>
        <taxon>Microthyriaceae</taxon>
        <taxon>Microthyrium</taxon>
    </lineage>
</organism>
<dbReference type="Pfam" id="PF06441">
    <property type="entry name" value="EHN"/>
    <property type="match status" value="1"/>
</dbReference>